<reference evidence="12" key="1">
    <citation type="journal article" date="2019" name="G3 (Bethesda)">
        <title>Genome Assemblies of Two Rare Opportunistic Yeast Pathogens: Diutina rugosa (syn. Candida rugosa) and Trichomonascus ciferrii (syn. Candida ciferrii).</title>
        <authorList>
            <person name="Mixao V."/>
            <person name="Saus E."/>
            <person name="Hansen A.P."/>
            <person name="Lass-Florl C."/>
            <person name="Gabaldon T."/>
        </authorList>
    </citation>
    <scope>NUCLEOTIDE SEQUENCE</scope>
    <source>
        <strain evidence="12">CBS 4856</strain>
    </source>
</reference>
<dbReference type="EMBL" id="SWFS01000097">
    <property type="protein sequence ID" value="KAA8916480.1"/>
    <property type="molecule type" value="Genomic_DNA"/>
</dbReference>
<dbReference type="OrthoDB" id="1410009at2759"/>
<feature type="region of interest" description="Disordered" evidence="9">
    <location>
        <begin position="230"/>
        <end position="305"/>
    </location>
</feature>
<evidence type="ECO:0000256" key="9">
    <source>
        <dbReference type="SAM" id="MobiDB-lite"/>
    </source>
</evidence>
<dbReference type="AlphaFoldDB" id="A0A642V8N5"/>
<organism evidence="12 13">
    <name type="scientific">Trichomonascus ciferrii</name>
    <dbReference type="NCBI Taxonomy" id="44093"/>
    <lineage>
        <taxon>Eukaryota</taxon>
        <taxon>Fungi</taxon>
        <taxon>Dikarya</taxon>
        <taxon>Ascomycota</taxon>
        <taxon>Saccharomycotina</taxon>
        <taxon>Dipodascomycetes</taxon>
        <taxon>Dipodascales</taxon>
        <taxon>Trichomonascaceae</taxon>
        <taxon>Trichomonascus</taxon>
        <taxon>Trichomonascus ciferrii complex</taxon>
    </lineage>
</organism>
<sequence>MAPYIKGGVWTNVEDEILKAAISKYGLNQWARVSSLLARKTAKQCKARWNEWLDPSIKKIEWSREEDEKLLHLAKLMPSQWRSIAPIVGRTANQCIERYQKLLDDAEQRERGDLSLTGTEGDASAPAEDSRRVIVGSSDTLAEARPARPDAIDMDDDEKEMLSEARARLANTQGKKAKRKDRERLLAETNRLAMLQKRRELKQAGINMKLGTKKSKTSIDYNADIPFQHKPAPGVYDTSEEKDANLRAKNRFDKLMKKKGIIRGETKDDDDRGQKRKELTEEQKQSAADQAAAARAHKLQQINQSEQIAKRRKLELPAPQVQDNELERIVKQDKLENKMRSVYMADDSGLSSGATSGLLPDHERSKGAIEHQSTRTPQISADDDYIYKATRDVRDLTATQSSLLGGESVRESSTATSIVPPGDNLAGTPNPLVARARVEDEEGKRPSLIGAFCRLPKPKNDFEIAIPEEEEQEMTEVREETDGVEEDAGEREKELKALREVERQKAVKRRSQVIQRNLPRPLLDNLPKASKETTPQALIEEELRKLVISDSIKYPAEGVSQNGFGGTQLPDLDDETRALAEQEISAELITQSGKHNIESTDSELAFGPEVADKLVESLSSVAEKANKNEKKLSLVLGGYMKRQEMLSKKLSEAHEAYQKAYIDSSVYAELRDMESIALTSRISSLQEEVNFLADAERTGQERYRYLKDEIQALQANEMM</sequence>
<dbReference type="Pfam" id="PF13921">
    <property type="entry name" value="Myb_DNA-bind_6"/>
    <property type="match status" value="1"/>
</dbReference>
<dbReference type="VEuPathDB" id="FungiDB:TRICI_001343"/>
<comment type="similarity">
    <text evidence="1">Belongs to the CEF1 family.</text>
</comment>
<evidence type="ECO:0000259" key="10">
    <source>
        <dbReference type="PROSITE" id="PS50090"/>
    </source>
</evidence>
<dbReference type="PANTHER" id="PTHR45885:SF1">
    <property type="entry name" value="CELL DIVISION CYCLE 5-LIKE PROTEIN"/>
    <property type="match status" value="1"/>
</dbReference>
<evidence type="ECO:0000256" key="8">
    <source>
        <dbReference type="ARBA" id="ARBA00034837"/>
    </source>
</evidence>
<evidence type="ECO:0000256" key="5">
    <source>
        <dbReference type="ARBA" id="ARBA00023125"/>
    </source>
</evidence>
<dbReference type="InterPro" id="IPR001005">
    <property type="entry name" value="SANT/Myb"/>
</dbReference>
<evidence type="ECO:0000313" key="12">
    <source>
        <dbReference type="EMBL" id="KAA8916480.1"/>
    </source>
</evidence>
<dbReference type="CDD" id="cd00167">
    <property type="entry name" value="SANT"/>
    <property type="match status" value="1"/>
</dbReference>
<proteinExistence type="inferred from homology"/>
<evidence type="ECO:0000256" key="2">
    <source>
        <dbReference type="ARBA" id="ARBA00022664"/>
    </source>
</evidence>
<feature type="domain" description="Myb-like" evidence="10">
    <location>
        <begin position="2"/>
        <end position="53"/>
    </location>
</feature>
<feature type="compositionally biased region" description="Basic and acidic residues" evidence="9">
    <location>
        <begin position="239"/>
        <end position="255"/>
    </location>
</feature>
<feature type="compositionally biased region" description="Low complexity" evidence="9">
    <location>
        <begin position="348"/>
        <end position="359"/>
    </location>
</feature>
<dbReference type="GO" id="GO:0000974">
    <property type="term" value="C:Prp19 complex"/>
    <property type="evidence" value="ECO:0007669"/>
    <property type="project" value="InterPro"/>
</dbReference>
<evidence type="ECO:0000256" key="4">
    <source>
        <dbReference type="ARBA" id="ARBA00022737"/>
    </source>
</evidence>
<feature type="region of interest" description="Disordered" evidence="9">
    <location>
        <begin position="470"/>
        <end position="492"/>
    </location>
</feature>
<comment type="caution">
    <text evidence="12">The sequence shown here is derived from an EMBL/GenBank/DDBJ whole genome shotgun (WGS) entry which is preliminary data.</text>
</comment>
<accession>A0A642V8N5</accession>
<dbReference type="InterPro" id="IPR009057">
    <property type="entry name" value="Homeodomain-like_sf"/>
</dbReference>
<dbReference type="InterPro" id="IPR017930">
    <property type="entry name" value="Myb_dom"/>
</dbReference>
<dbReference type="PROSITE" id="PS51294">
    <property type="entry name" value="HTH_MYB"/>
    <property type="match status" value="2"/>
</dbReference>
<evidence type="ECO:0000256" key="3">
    <source>
        <dbReference type="ARBA" id="ARBA00022728"/>
    </source>
</evidence>
<dbReference type="Pfam" id="PF11831">
    <property type="entry name" value="Myb_Cef"/>
    <property type="match status" value="1"/>
</dbReference>
<keyword evidence="7" id="KW-0539">Nucleus</keyword>
<dbReference type="GO" id="GO:0000398">
    <property type="term" value="P:mRNA splicing, via spliceosome"/>
    <property type="evidence" value="ECO:0007669"/>
    <property type="project" value="InterPro"/>
</dbReference>
<feature type="region of interest" description="Disordered" evidence="9">
    <location>
        <begin position="110"/>
        <end position="129"/>
    </location>
</feature>
<feature type="region of interest" description="Disordered" evidence="9">
    <location>
        <begin position="398"/>
        <end position="430"/>
    </location>
</feature>
<keyword evidence="5" id="KW-0238">DNA-binding</keyword>
<feature type="region of interest" description="Disordered" evidence="9">
    <location>
        <begin position="346"/>
        <end position="383"/>
    </location>
</feature>
<dbReference type="Proteomes" id="UP000761534">
    <property type="component" value="Unassembled WGS sequence"/>
</dbReference>
<dbReference type="SMART" id="SM00717">
    <property type="entry name" value="SANT"/>
    <property type="match status" value="2"/>
</dbReference>
<evidence type="ECO:0000313" key="13">
    <source>
        <dbReference type="Proteomes" id="UP000761534"/>
    </source>
</evidence>
<dbReference type="SUPFAM" id="SSF46689">
    <property type="entry name" value="Homeodomain-like"/>
    <property type="match status" value="1"/>
</dbReference>
<dbReference type="FunFam" id="1.10.10.60:FF:000021">
    <property type="entry name" value="CDC5 cell division cycle 5-like"/>
    <property type="match status" value="1"/>
</dbReference>
<keyword evidence="4" id="KW-0677">Repeat</keyword>
<feature type="compositionally biased region" description="Low complexity" evidence="9">
    <location>
        <begin position="285"/>
        <end position="294"/>
    </location>
</feature>
<gene>
    <name evidence="12" type="ORF">TRICI_001343</name>
</gene>
<evidence type="ECO:0000256" key="7">
    <source>
        <dbReference type="ARBA" id="ARBA00023242"/>
    </source>
</evidence>
<feature type="domain" description="Myb-like" evidence="10">
    <location>
        <begin position="54"/>
        <end position="103"/>
    </location>
</feature>
<evidence type="ECO:0000256" key="1">
    <source>
        <dbReference type="ARBA" id="ARBA00010506"/>
    </source>
</evidence>
<dbReference type="GO" id="GO:0005681">
    <property type="term" value="C:spliceosomal complex"/>
    <property type="evidence" value="ECO:0007669"/>
    <property type="project" value="UniProtKB-KW"/>
</dbReference>
<dbReference type="GO" id="GO:0003677">
    <property type="term" value="F:DNA binding"/>
    <property type="evidence" value="ECO:0007669"/>
    <property type="project" value="UniProtKB-KW"/>
</dbReference>
<dbReference type="InterPro" id="IPR021786">
    <property type="entry name" value="Cdc5p/Cef1_C"/>
</dbReference>
<feature type="domain" description="HTH myb-type" evidence="11">
    <location>
        <begin position="2"/>
        <end position="57"/>
    </location>
</feature>
<dbReference type="PANTHER" id="PTHR45885">
    <property type="entry name" value="CELL DIVISION CYCLE 5-LIKE PROTEIN"/>
    <property type="match status" value="1"/>
</dbReference>
<keyword evidence="3" id="KW-0747">Spliceosome</keyword>
<evidence type="ECO:0000259" key="11">
    <source>
        <dbReference type="PROSITE" id="PS51294"/>
    </source>
</evidence>
<feature type="compositionally biased region" description="Basic and acidic residues" evidence="9">
    <location>
        <begin position="360"/>
        <end position="373"/>
    </location>
</feature>
<keyword evidence="2" id="KW-0507">mRNA processing</keyword>
<dbReference type="Gene3D" id="1.10.10.60">
    <property type="entry name" value="Homeodomain-like"/>
    <property type="match status" value="2"/>
</dbReference>
<dbReference type="InterPro" id="IPR047240">
    <property type="entry name" value="SANT_CDC5L_II"/>
</dbReference>
<dbReference type="PROSITE" id="PS50090">
    <property type="entry name" value="MYB_LIKE"/>
    <property type="match status" value="2"/>
</dbReference>
<dbReference type="CDD" id="cd11659">
    <property type="entry name" value="SANT_CDC5_II"/>
    <property type="match status" value="1"/>
</dbReference>
<keyword evidence="13" id="KW-1185">Reference proteome</keyword>
<evidence type="ECO:0000256" key="6">
    <source>
        <dbReference type="ARBA" id="ARBA00023187"/>
    </source>
</evidence>
<feature type="domain" description="HTH myb-type" evidence="11">
    <location>
        <begin position="58"/>
        <end position="107"/>
    </location>
</feature>
<name>A0A642V8N5_9ASCO</name>
<feature type="compositionally biased region" description="Basic and acidic residues" evidence="9">
    <location>
        <begin position="262"/>
        <end position="284"/>
    </location>
</feature>
<keyword evidence="6" id="KW-0508">mRNA splicing</keyword>
<dbReference type="InterPro" id="IPR047242">
    <property type="entry name" value="CDC5L/Cef1"/>
</dbReference>
<protein>
    <recommendedName>
        <fullName evidence="8">Pre-mRNA-splicing factor CEF1</fullName>
    </recommendedName>
</protein>